<dbReference type="Pfam" id="PF13889">
    <property type="entry name" value="Chromosome_seg"/>
    <property type="match status" value="1"/>
</dbReference>
<evidence type="ECO:0000313" key="3">
    <source>
        <dbReference type="EMBL" id="KAH7427189.1"/>
    </source>
</evidence>
<protein>
    <recommendedName>
        <fullName evidence="2">Atos-like conserved domain-containing protein</fullName>
    </recommendedName>
</protein>
<dbReference type="EMBL" id="CM035415">
    <property type="protein sequence ID" value="KAH7427189.1"/>
    <property type="molecule type" value="Genomic_DNA"/>
</dbReference>
<proteinExistence type="predicted"/>
<dbReference type="PANTHER" id="PTHR13199">
    <property type="entry name" value="GH03947P"/>
    <property type="match status" value="1"/>
</dbReference>
<dbReference type="AlphaFoldDB" id="A0A8T2U3M4"/>
<accession>A0A8T2U3M4</accession>
<dbReference type="Proteomes" id="UP000825935">
    <property type="component" value="Chromosome 10"/>
</dbReference>
<feature type="domain" description="Atos-like conserved" evidence="2">
    <location>
        <begin position="382"/>
        <end position="441"/>
    </location>
</feature>
<dbReference type="InterPro" id="IPR033473">
    <property type="entry name" value="Atos-like_C"/>
</dbReference>
<dbReference type="InterPro" id="IPR025261">
    <property type="entry name" value="Atos-like_cons_dom"/>
</dbReference>
<comment type="caution">
    <text evidence="3">The sequence shown here is derived from an EMBL/GenBank/DDBJ whole genome shotgun (WGS) entry which is preliminary data.</text>
</comment>
<sequence>MGLLQPPCDDVDGVIDLPSGNSYLEGDQLTRAWTNGKEECSSITSTQISHDAYGERAAHLHAFLSALNPPFHANDHSSSSSPASSVVGFNTCNINDHAYDDDGGPNASSQDHVSHGSMRRKSSNLAVMLTRSDTTSRFESLAIKARQPLVSDPTIMKEKQINPQIAEGSTGISAQVPLKDTYTKDTYTVPYEYQSGENIRCKKSSPLSIPASDVLAARLPIIGLQTDGPLLTQKEVIALNSHNSQILSELHGFPSVDNLEGSKCASNVSALQHLISTSLSLSPLGPNRIISKVDKVGNTSEGDGKFILVTVSSPPEILTPTTPTPQEHTINKSHERKLIGEEEYHESSSRTCNKQRILSHALGFLEPSHSKCKPTLSSRRSLVGSFEESLLSGRFVAGKHYQKLDGFLALLSITGGPWCLPVQKLPFSVTCVGEESSLLYYASIEFPETSRKNKAGSEKRRKNALAEDDSLRKNRLRIPVSGRVQLVLSNPEMTPIHTFLCSYDLTDMPPGTKTFLRHKASLLSPASTIKLCDRFRAEQISSKVSSGDIPDLYRSNHMNTAEVITKDDNLRLKLEPCVEDFLMMSPYSFKHGFHGSTASSDRLSQKDYRHICFPGRDENISFCEVSHTDDCTFGPSHPVNSSEGKGSSALRYALQLRFMCPPLKTAQRSKGSKMPPRCSFKEPLSKVQDSMAENKRLFYLYSDLRVVFPRRQADSDEGKLQVDYGFPTDPKYFDYCN</sequence>
<name>A0A8T2U3M4_CERRI</name>
<feature type="region of interest" description="Disordered" evidence="1">
    <location>
        <begin position="100"/>
        <end position="120"/>
    </location>
</feature>
<dbReference type="OrthoDB" id="8625101at2759"/>
<evidence type="ECO:0000256" key="1">
    <source>
        <dbReference type="SAM" id="MobiDB-lite"/>
    </source>
</evidence>
<keyword evidence="4" id="KW-1185">Reference proteome</keyword>
<dbReference type="EMBL" id="CM035415">
    <property type="protein sequence ID" value="KAH7427188.1"/>
    <property type="molecule type" value="Genomic_DNA"/>
</dbReference>
<reference evidence="3" key="1">
    <citation type="submission" date="2021-08" db="EMBL/GenBank/DDBJ databases">
        <title>WGS assembly of Ceratopteris richardii.</title>
        <authorList>
            <person name="Marchant D.B."/>
            <person name="Chen G."/>
            <person name="Jenkins J."/>
            <person name="Shu S."/>
            <person name="Leebens-Mack J."/>
            <person name="Grimwood J."/>
            <person name="Schmutz J."/>
            <person name="Soltis P."/>
            <person name="Soltis D."/>
            <person name="Chen Z.-H."/>
        </authorList>
    </citation>
    <scope>NUCLEOTIDE SEQUENCE</scope>
    <source>
        <strain evidence="3">Whitten #5841</strain>
        <tissue evidence="3">Leaf</tissue>
    </source>
</reference>
<evidence type="ECO:0000313" key="4">
    <source>
        <dbReference type="Proteomes" id="UP000825935"/>
    </source>
</evidence>
<gene>
    <name evidence="3" type="ORF">KP509_10G033600</name>
</gene>
<dbReference type="InterPro" id="IPR051506">
    <property type="entry name" value="ATOS_Transcription_Regulators"/>
</dbReference>
<dbReference type="SMART" id="SM01177">
    <property type="entry name" value="DUF4210"/>
    <property type="match status" value="1"/>
</dbReference>
<dbReference type="PANTHER" id="PTHR13199:SF11">
    <property type="entry name" value="PROTEIN ATOSSA"/>
    <property type="match status" value="1"/>
</dbReference>
<organism evidence="3 4">
    <name type="scientific">Ceratopteris richardii</name>
    <name type="common">Triangle waterfern</name>
    <dbReference type="NCBI Taxonomy" id="49495"/>
    <lineage>
        <taxon>Eukaryota</taxon>
        <taxon>Viridiplantae</taxon>
        <taxon>Streptophyta</taxon>
        <taxon>Embryophyta</taxon>
        <taxon>Tracheophyta</taxon>
        <taxon>Polypodiopsida</taxon>
        <taxon>Polypodiidae</taxon>
        <taxon>Polypodiales</taxon>
        <taxon>Pteridineae</taxon>
        <taxon>Pteridaceae</taxon>
        <taxon>Parkerioideae</taxon>
        <taxon>Ceratopteris</taxon>
    </lineage>
</organism>
<evidence type="ECO:0000259" key="2">
    <source>
        <dbReference type="SMART" id="SM01177"/>
    </source>
</evidence>